<keyword evidence="5" id="KW-0732">Signal</keyword>
<evidence type="ECO:0000256" key="8">
    <source>
        <dbReference type="PIRSR" id="PIRSR602157-2"/>
    </source>
</evidence>
<feature type="domain" description="Transcobalamin-like C-terminal" evidence="9">
    <location>
        <begin position="296"/>
        <end position="360"/>
    </location>
</feature>
<evidence type="ECO:0000259" key="9">
    <source>
        <dbReference type="Pfam" id="PF14478"/>
    </source>
</evidence>
<evidence type="ECO:0000256" key="6">
    <source>
        <dbReference type="ARBA" id="ARBA00023285"/>
    </source>
</evidence>
<dbReference type="Pfam" id="PF01122">
    <property type="entry name" value="Cobalamin_bind"/>
    <property type="match status" value="2"/>
</dbReference>
<accession>A0A6J0J644</accession>
<evidence type="ECO:0000256" key="7">
    <source>
        <dbReference type="PIRSR" id="PIRSR602157-1"/>
    </source>
</evidence>
<dbReference type="GeneID" id="108509469"/>
<comment type="subcellular location">
    <subcellularLocation>
        <location evidence="1">Secreted</location>
    </subcellularLocation>
</comment>
<dbReference type="InterPro" id="IPR027954">
    <property type="entry name" value="Transcobalamin-like_C"/>
</dbReference>
<gene>
    <name evidence="11" type="primary">LOC108509469</name>
</gene>
<protein>
    <submittedName>
        <fullName evidence="11">Gastric intrinsic factor-like isoform X1</fullName>
    </submittedName>
</protein>
<keyword evidence="6 7" id="KW-0170">Cobalt</keyword>
<comment type="similarity">
    <text evidence="2">Belongs to the eukaryotic cobalamin transport proteins family.</text>
</comment>
<dbReference type="InterPro" id="IPR051588">
    <property type="entry name" value="Cobalamin_Transport"/>
</dbReference>
<keyword evidence="3" id="KW-0406">Ion transport</keyword>
<dbReference type="GO" id="GO:0005615">
    <property type="term" value="C:extracellular space"/>
    <property type="evidence" value="ECO:0007669"/>
    <property type="project" value="TreeGrafter"/>
</dbReference>
<keyword evidence="4" id="KW-0964">Secreted</keyword>
<dbReference type="Proteomes" id="UP000504624">
    <property type="component" value="Unplaced"/>
</dbReference>
<dbReference type="Gene3D" id="2.170.130.30">
    <property type="match status" value="1"/>
</dbReference>
<dbReference type="Gene3D" id="1.50.10.20">
    <property type="match status" value="2"/>
</dbReference>
<proteinExistence type="inferred from homology"/>
<reference evidence="11" key="1">
    <citation type="submission" date="2025-08" db="UniProtKB">
        <authorList>
            <consortium name="RefSeq"/>
        </authorList>
    </citation>
    <scope>IDENTIFICATION</scope>
</reference>
<dbReference type="PANTHER" id="PTHR10559">
    <property type="entry name" value="TRANSCOBALAMIN-1/GASTRIC INTRINSIC FACTOR"/>
    <property type="match status" value="1"/>
</dbReference>
<sequence>MTSGQVAEHVLALLSSCQDPRQVQALGQTIDLTSILQQKTDEEMAELEDKGHPKTTLFSVSLDTMALCLARADGYRGPAVALAKEVLSPNSPLSVDTRAVAVLALLCAHDNVEDPEVRDLLHEAVWTVTNDFLDEQEERNGLIGNIYSMGLALQVRGWGMCCHSHPAQFPDWPHHLPPLPQALEASRDFYAPRDWDCAQAFAVVTNHTFELPMAIAQVLPALVGTSYLDAATLNCGAPTDLCPSLGTQRVPTGMMSPPGASQTPQESQDITVHYSITNNLQGIPWHYSISVTVPGDSTLLKVLERAEEMDPENFSFKTEQTSWGPFVVSIHGLAGSDNDRTYWQFLSSGKPLDQGGQSGKVGVMLGVSMSHPHTSLCHRGRNLQAKKLGAHPGHLQHLLKPPRDPASHQGAIKGHSSVSLCVPGENRAQIPFAFFPSSFH</sequence>
<feature type="disulfide bond" evidence="8">
    <location>
        <begin position="68"/>
        <end position="107"/>
    </location>
</feature>
<dbReference type="PANTHER" id="PTHR10559:SF15">
    <property type="entry name" value="COBALAMIN BINDING INTRINSIC FACTOR"/>
    <property type="match status" value="1"/>
</dbReference>
<feature type="binding site" evidence="7">
    <location>
        <position position="145"/>
    </location>
    <ligand>
        <name>cyanocob(III)alamin</name>
        <dbReference type="ChEBI" id="CHEBI:17439"/>
    </ligand>
</feature>
<dbReference type="RefSeq" id="XP_017694400.1">
    <property type="nucleotide sequence ID" value="XM_017838911.1"/>
</dbReference>
<dbReference type="InterPro" id="IPR002157">
    <property type="entry name" value="Cbl-bd_prot"/>
</dbReference>
<keyword evidence="3" id="KW-0813">Transport</keyword>
<name>A0A6J0J644_9PASS</name>
<feature type="binding site" evidence="7">
    <location>
        <position position="352"/>
    </location>
    <ligand>
        <name>cyanocob(III)alamin</name>
        <dbReference type="ChEBI" id="CHEBI:17439"/>
    </ligand>
</feature>
<evidence type="ECO:0000256" key="5">
    <source>
        <dbReference type="ARBA" id="ARBA00022729"/>
    </source>
</evidence>
<feature type="binding site" evidence="7">
    <location>
        <position position="217"/>
    </location>
    <ligand>
        <name>cyanocob(III)alamin</name>
        <dbReference type="ChEBI" id="CHEBI:17439"/>
    </ligand>
</feature>
<keyword evidence="3" id="KW-0171">Cobalt transport</keyword>
<dbReference type="GO" id="GO:0006824">
    <property type="term" value="P:cobalt ion transport"/>
    <property type="evidence" value="ECO:0007669"/>
    <property type="project" value="UniProtKB-KW"/>
</dbReference>
<evidence type="ECO:0000256" key="1">
    <source>
        <dbReference type="ARBA" id="ARBA00004613"/>
    </source>
</evidence>
<dbReference type="GO" id="GO:0015889">
    <property type="term" value="P:cobalamin transport"/>
    <property type="evidence" value="ECO:0007669"/>
    <property type="project" value="InterPro"/>
</dbReference>
<dbReference type="Pfam" id="PF14478">
    <property type="entry name" value="DUF4430"/>
    <property type="match status" value="1"/>
</dbReference>
<evidence type="ECO:0000256" key="4">
    <source>
        <dbReference type="ARBA" id="ARBA00022525"/>
    </source>
</evidence>
<evidence type="ECO:0000256" key="2">
    <source>
        <dbReference type="ARBA" id="ARBA00006449"/>
    </source>
</evidence>
<dbReference type="GO" id="GO:0031419">
    <property type="term" value="F:cobalamin binding"/>
    <property type="evidence" value="ECO:0007669"/>
    <property type="project" value="InterPro"/>
</dbReference>
<dbReference type="AlphaFoldDB" id="A0A6J0J644"/>
<evidence type="ECO:0000256" key="3">
    <source>
        <dbReference type="ARBA" id="ARBA00022426"/>
    </source>
</evidence>
<keyword evidence="10" id="KW-1185">Reference proteome</keyword>
<keyword evidence="8" id="KW-1015">Disulfide bond</keyword>
<evidence type="ECO:0000313" key="11">
    <source>
        <dbReference type="RefSeq" id="XP_017694400.1"/>
    </source>
</evidence>
<evidence type="ECO:0000313" key="10">
    <source>
        <dbReference type="Proteomes" id="UP000504624"/>
    </source>
</evidence>
<organism evidence="10 11">
    <name type="scientific">Lepidothrix coronata</name>
    <name type="common">blue-crowned manakin</name>
    <dbReference type="NCBI Taxonomy" id="321398"/>
    <lineage>
        <taxon>Eukaryota</taxon>
        <taxon>Metazoa</taxon>
        <taxon>Chordata</taxon>
        <taxon>Craniata</taxon>
        <taxon>Vertebrata</taxon>
        <taxon>Euteleostomi</taxon>
        <taxon>Archelosauria</taxon>
        <taxon>Archosauria</taxon>
        <taxon>Dinosauria</taxon>
        <taxon>Saurischia</taxon>
        <taxon>Theropoda</taxon>
        <taxon>Coelurosauria</taxon>
        <taxon>Aves</taxon>
        <taxon>Neognathae</taxon>
        <taxon>Neoaves</taxon>
        <taxon>Telluraves</taxon>
        <taxon>Australaves</taxon>
        <taxon>Passeriformes</taxon>
        <taxon>Pipridae</taxon>
        <taxon>Lepidothrix</taxon>
    </lineage>
</organism>
<feature type="binding site" evidence="7">
    <location>
        <position position="96"/>
    </location>
    <ligand>
        <name>cyanocob(III)alamin</name>
        <dbReference type="ChEBI" id="CHEBI:17439"/>
    </ligand>
</feature>
<dbReference type="OrthoDB" id="6343110at2759"/>